<evidence type="ECO:0000256" key="7">
    <source>
        <dbReference type="ARBA" id="ARBA00023136"/>
    </source>
</evidence>
<organism evidence="10 11">
    <name type="scientific">SAR324 cluster bacterium</name>
    <dbReference type="NCBI Taxonomy" id="2024889"/>
    <lineage>
        <taxon>Bacteria</taxon>
        <taxon>Deltaproteobacteria</taxon>
        <taxon>SAR324 cluster</taxon>
    </lineage>
</organism>
<comment type="caution">
    <text evidence="10">The sequence shown here is derived from an EMBL/GenBank/DDBJ whole genome shotgun (WGS) entry which is preliminary data.</text>
</comment>
<sequence>MGKRTSLLIIGLTLTFLIGPFFIIIAAGLSAGENLAFPPEGLSLKWYFAVFKVESFRASFALSMFLAVFGTMTALVLGVPAAYALSRYRLPFAETFKTIVAAPIIVPGIIVGLGLLRYLVIPLDFTVSLALFMAHTALVIPYAVRVVTASLENLRSDMEEAAVLLGCTRLGAFVKVVLPNIRGGILAAFILGFVTSFNQVPVSLFLSGPGVRTLPIDMLAYMEITYDPSVAALSALLAIMSVGIIFLAEKFLGFSRYV</sequence>
<dbReference type="GO" id="GO:0005886">
    <property type="term" value="C:plasma membrane"/>
    <property type="evidence" value="ECO:0007669"/>
    <property type="project" value="UniProtKB-SubCell"/>
</dbReference>
<protein>
    <submittedName>
        <fullName evidence="10">Spermidine/putrescine ABC transporter ATP-binding protein</fullName>
    </submittedName>
</protein>
<comment type="similarity">
    <text evidence="8">Belongs to the binding-protein-dependent transport system permease family.</text>
</comment>
<evidence type="ECO:0000259" key="9">
    <source>
        <dbReference type="PROSITE" id="PS50928"/>
    </source>
</evidence>
<dbReference type="InterPro" id="IPR035906">
    <property type="entry name" value="MetI-like_sf"/>
</dbReference>
<feature type="transmembrane region" description="Helical" evidence="8">
    <location>
        <begin position="60"/>
        <end position="86"/>
    </location>
</feature>
<keyword evidence="2 8" id="KW-0813">Transport</keyword>
<dbReference type="GO" id="GO:0005524">
    <property type="term" value="F:ATP binding"/>
    <property type="evidence" value="ECO:0007669"/>
    <property type="project" value="UniProtKB-KW"/>
</dbReference>
<feature type="transmembrane region" description="Helical" evidence="8">
    <location>
        <begin position="185"/>
        <end position="208"/>
    </location>
</feature>
<dbReference type="Pfam" id="PF00528">
    <property type="entry name" value="BPD_transp_1"/>
    <property type="match status" value="1"/>
</dbReference>
<name>A0A2D6YLN6_9DELT</name>
<feature type="transmembrane region" description="Helical" evidence="8">
    <location>
        <begin position="125"/>
        <end position="148"/>
    </location>
</feature>
<keyword evidence="10" id="KW-0067">ATP-binding</keyword>
<dbReference type="InterPro" id="IPR000515">
    <property type="entry name" value="MetI-like"/>
</dbReference>
<keyword evidence="10" id="KW-0547">Nucleotide-binding</keyword>
<feature type="transmembrane region" description="Helical" evidence="8">
    <location>
        <begin position="228"/>
        <end position="248"/>
    </location>
</feature>
<feature type="transmembrane region" description="Helical" evidence="8">
    <location>
        <begin position="98"/>
        <end position="119"/>
    </location>
</feature>
<evidence type="ECO:0000256" key="6">
    <source>
        <dbReference type="ARBA" id="ARBA00022989"/>
    </source>
</evidence>
<dbReference type="AlphaFoldDB" id="A0A2D6YLN6"/>
<keyword evidence="3" id="KW-1003">Cell membrane</keyword>
<evidence type="ECO:0000256" key="3">
    <source>
        <dbReference type="ARBA" id="ARBA00022475"/>
    </source>
</evidence>
<comment type="subcellular location">
    <subcellularLocation>
        <location evidence="1">Cell inner membrane</location>
        <topology evidence="1">Multi-pass membrane protein</topology>
    </subcellularLocation>
    <subcellularLocation>
        <location evidence="8">Cell membrane</location>
        <topology evidence="8">Multi-pass membrane protein</topology>
    </subcellularLocation>
</comment>
<gene>
    <name evidence="10" type="ORF">CMN54_11835</name>
</gene>
<proteinExistence type="inferred from homology"/>
<reference evidence="11" key="1">
    <citation type="submission" date="2017-09" db="EMBL/GenBank/DDBJ databases">
        <title>The Reconstruction of 2,631 Draft Metagenome-Assembled Genomes from the Global Oceans.</title>
        <authorList>
            <person name="Tully B.J."/>
            <person name="Graham E.D."/>
            <person name="Heidelberg J.F."/>
        </authorList>
    </citation>
    <scope>NUCLEOTIDE SEQUENCE [LARGE SCALE GENOMIC DNA]</scope>
</reference>
<dbReference type="EMBL" id="NZEX01000135">
    <property type="protein sequence ID" value="MAH64107.1"/>
    <property type="molecule type" value="Genomic_DNA"/>
</dbReference>
<keyword evidence="5 8" id="KW-0812">Transmembrane</keyword>
<evidence type="ECO:0000256" key="5">
    <source>
        <dbReference type="ARBA" id="ARBA00022692"/>
    </source>
</evidence>
<accession>A0A2D6YLN6</accession>
<evidence type="ECO:0000256" key="4">
    <source>
        <dbReference type="ARBA" id="ARBA00022519"/>
    </source>
</evidence>
<evidence type="ECO:0000313" key="10">
    <source>
        <dbReference type="EMBL" id="MAH64107.1"/>
    </source>
</evidence>
<dbReference type="PANTHER" id="PTHR43357">
    <property type="entry name" value="INNER MEMBRANE ABC TRANSPORTER PERMEASE PROTEIN YDCV"/>
    <property type="match status" value="1"/>
</dbReference>
<dbReference type="GO" id="GO:0055085">
    <property type="term" value="P:transmembrane transport"/>
    <property type="evidence" value="ECO:0007669"/>
    <property type="project" value="InterPro"/>
</dbReference>
<dbReference type="CDD" id="cd06261">
    <property type="entry name" value="TM_PBP2"/>
    <property type="match status" value="1"/>
</dbReference>
<keyword evidence="4" id="KW-0997">Cell inner membrane</keyword>
<dbReference type="PANTHER" id="PTHR43357:SF4">
    <property type="entry name" value="INNER MEMBRANE ABC TRANSPORTER PERMEASE PROTEIN YDCV"/>
    <property type="match status" value="1"/>
</dbReference>
<keyword evidence="6 8" id="KW-1133">Transmembrane helix</keyword>
<evidence type="ECO:0000256" key="1">
    <source>
        <dbReference type="ARBA" id="ARBA00004429"/>
    </source>
</evidence>
<dbReference type="Proteomes" id="UP000226525">
    <property type="component" value="Unassembled WGS sequence"/>
</dbReference>
<evidence type="ECO:0000313" key="11">
    <source>
        <dbReference type="Proteomes" id="UP000226525"/>
    </source>
</evidence>
<keyword evidence="7 8" id="KW-0472">Membrane</keyword>
<dbReference type="PROSITE" id="PS50928">
    <property type="entry name" value="ABC_TM1"/>
    <property type="match status" value="1"/>
</dbReference>
<dbReference type="Gene3D" id="1.10.3720.10">
    <property type="entry name" value="MetI-like"/>
    <property type="match status" value="1"/>
</dbReference>
<feature type="domain" description="ABC transmembrane type-1" evidence="9">
    <location>
        <begin position="60"/>
        <end position="248"/>
    </location>
</feature>
<dbReference type="SUPFAM" id="SSF161098">
    <property type="entry name" value="MetI-like"/>
    <property type="match status" value="1"/>
</dbReference>
<evidence type="ECO:0000256" key="2">
    <source>
        <dbReference type="ARBA" id="ARBA00022448"/>
    </source>
</evidence>
<evidence type="ECO:0000256" key="8">
    <source>
        <dbReference type="RuleBase" id="RU363032"/>
    </source>
</evidence>